<evidence type="ECO:0000256" key="3">
    <source>
        <dbReference type="ARBA" id="ARBA00023015"/>
    </source>
</evidence>
<dbReference type="InterPro" id="IPR052360">
    <property type="entry name" value="Transcr_Regulatory_Proteins"/>
</dbReference>
<sequence>MATQYRPEPQSSAVKTLPTLTPRPSEYPGGFGRDQTLDRRALAKKTRASKPKVRTGCKTCKVRRVKCDEARPTCERCRKARIDCDGYDTRPTPGDTVAMKGKPRAKPADNTPAPPAATAARRNMEMVDSLMTKSASLLKEPLRQYLPDGSAAPPRVAQGRGEEDVDDIECMLSFLSLMGGWTPFLKAQRTNLAIWDASIHRVPDLGHRSARQLQAEWSSFFARIMAFAGQALVKLSQERLTSPDAALSRQQQTYLCHVEKWRHVLDINLARATAAGDDRAKRAIQLMQLHHLMIDINLRCCLDPTDMAWDAYDDEFSVLVERCLAFAVETRPAYHARFTLSMGVLSTVGPAIAKCRNHDIRMRALEVARRMPWREGAWDAAAEMFGRLGAVLLEERGRDAAGFVSAGNRWTWVDGDWDMERRRLVGRYVRSLPDRDGNPVVTWLELGLDEWPDVCRDISCFTDHSAGCRALETAS</sequence>
<evidence type="ECO:0000313" key="10">
    <source>
        <dbReference type="Proteomes" id="UP001232148"/>
    </source>
</evidence>
<dbReference type="AlphaFoldDB" id="A0AAD9LYK8"/>
<feature type="domain" description="Zn(2)-C6 fungal-type" evidence="8">
    <location>
        <begin position="56"/>
        <end position="84"/>
    </location>
</feature>
<dbReference type="PROSITE" id="PS00463">
    <property type="entry name" value="ZN2_CY6_FUNGAL_1"/>
    <property type="match status" value="1"/>
</dbReference>
<organism evidence="9 10">
    <name type="scientific">Colletotrichum zoysiae</name>
    <dbReference type="NCBI Taxonomy" id="1216348"/>
    <lineage>
        <taxon>Eukaryota</taxon>
        <taxon>Fungi</taxon>
        <taxon>Dikarya</taxon>
        <taxon>Ascomycota</taxon>
        <taxon>Pezizomycotina</taxon>
        <taxon>Sordariomycetes</taxon>
        <taxon>Hypocreomycetidae</taxon>
        <taxon>Glomerellales</taxon>
        <taxon>Glomerellaceae</taxon>
        <taxon>Colletotrichum</taxon>
        <taxon>Colletotrichum graminicola species complex</taxon>
    </lineage>
</organism>
<reference evidence="9" key="1">
    <citation type="submission" date="2021-06" db="EMBL/GenBank/DDBJ databases">
        <title>Comparative genomics, transcriptomics and evolutionary studies reveal genomic signatures of adaptation to plant cell wall in hemibiotrophic fungi.</title>
        <authorList>
            <consortium name="DOE Joint Genome Institute"/>
            <person name="Baroncelli R."/>
            <person name="Diaz J.F."/>
            <person name="Benocci T."/>
            <person name="Peng M."/>
            <person name="Battaglia E."/>
            <person name="Haridas S."/>
            <person name="Andreopoulos W."/>
            <person name="Labutti K."/>
            <person name="Pangilinan J."/>
            <person name="Floch G.L."/>
            <person name="Makela M.R."/>
            <person name="Henrissat B."/>
            <person name="Grigoriev I.V."/>
            <person name="Crouch J.A."/>
            <person name="De Vries R.P."/>
            <person name="Sukno S.A."/>
            <person name="Thon M.R."/>
        </authorList>
    </citation>
    <scope>NUCLEOTIDE SEQUENCE</scope>
    <source>
        <strain evidence="9">MAFF235873</strain>
    </source>
</reference>
<comment type="caution">
    <text evidence="9">The sequence shown here is derived from an EMBL/GenBank/DDBJ whole genome shotgun (WGS) entry which is preliminary data.</text>
</comment>
<dbReference type="PANTHER" id="PTHR36206">
    <property type="entry name" value="ASPERCRYPTIN BIOSYNTHESIS CLUSTER-SPECIFIC TRANSCRIPTION REGULATOR ATNN-RELATED"/>
    <property type="match status" value="1"/>
</dbReference>
<dbReference type="SMART" id="SM00066">
    <property type="entry name" value="GAL4"/>
    <property type="match status" value="1"/>
</dbReference>
<keyword evidence="5" id="KW-0804">Transcription</keyword>
<feature type="compositionally biased region" description="Polar residues" evidence="7">
    <location>
        <begin position="1"/>
        <end position="14"/>
    </location>
</feature>
<dbReference type="InterPro" id="IPR036864">
    <property type="entry name" value="Zn2-C6_fun-type_DNA-bd_sf"/>
</dbReference>
<feature type="region of interest" description="Disordered" evidence="7">
    <location>
        <begin position="94"/>
        <end position="116"/>
    </location>
</feature>
<evidence type="ECO:0000256" key="4">
    <source>
        <dbReference type="ARBA" id="ARBA00023125"/>
    </source>
</evidence>
<proteinExistence type="predicted"/>
<keyword evidence="10" id="KW-1185">Reference proteome</keyword>
<protein>
    <recommendedName>
        <fullName evidence="8">Zn(2)-C6 fungal-type domain-containing protein</fullName>
    </recommendedName>
</protein>
<evidence type="ECO:0000256" key="7">
    <source>
        <dbReference type="SAM" id="MobiDB-lite"/>
    </source>
</evidence>
<keyword evidence="3" id="KW-0805">Transcription regulation</keyword>
<dbReference type="PROSITE" id="PS50048">
    <property type="entry name" value="ZN2_CY6_FUNGAL_2"/>
    <property type="match status" value="1"/>
</dbReference>
<evidence type="ECO:0000259" key="8">
    <source>
        <dbReference type="PROSITE" id="PS50048"/>
    </source>
</evidence>
<dbReference type="Proteomes" id="UP001232148">
    <property type="component" value="Unassembled WGS sequence"/>
</dbReference>
<dbReference type="GO" id="GO:0003677">
    <property type="term" value="F:DNA binding"/>
    <property type="evidence" value="ECO:0007669"/>
    <property type="project" value="UniProtKB-KW"/>
</dbReference>
<dbReference type="EMBL" id="MU842932">
    <property type="protein sequence ID" value="KAK2025647.1"/>
    <property type="molecule type" value="Genomic_DNA"/>
</dbReference>
<evidence type="ECO:0000313" key="9">
    <source>
        <dbReference type="EMBL" id="KAK2025647.1"/>
    </source>
</evidence>
<feature type="region of interest" description="Disordered" evidence="7">
    <location>
        <begin position="1"/>
        <end position="35"/>
    </location>
</feature>
<dbReference type="PANTHER" id="PTHR36206:SF4">
    <property type="entry name" value="HYPOTHETICAL CONSERVED PROTEIN (EUROFUNG)-RELATED"/>
    <property type="match status" value="1"/>
</dbReference>
<dbReference type="Pfam" id="PF00172">
    <property type="entry name" value="Zn_clus"/>
    <property type="match status" value="1"/>
</dbReference>
<dbReference type="InterPro" id="IPR001138">
    <property type="entry name" value="Zn2Cys6_DnaBD"/>
</dbReference>
<keyword evidence="6" id="KW-0539">Nucleus</keyword>
<dbReference type="Gene3D" id="4.10.240.10">
    <property type="entry name" value="Zn(2)-C6 fungal-type DNA-binding domain"/>
    <property type="match status" value="1"/>
</dbReference>
<dbReference type="GO" id="GO:0000981">
    <property type="term" value="F:DNA-binding transcription factor activity, RNA polymerase II-specific"/>
    <property type="evidence" value="ECO:0007669"/>
    <property type="project" value="InterPro"/>
</dbReference>
<dbReference type="GO" id="GO:0008270">
    <property type="term" value="F:zinc ion binding"/>
    <property type="evidence" value="ECO:0007669"/>
    <property type="project" value="InterPro"/>
</dbReference>
<keyword evidence="1" id="KW-0479">Metal-binding</keyword>
<dbReference type="CDD" id="cd00067">
    <property type="entry name" value="GAL4"/>
    <property type="match status" value="1"/>
</dbReference>
<keyword evidence="2" id="KW-0862">Zinc</keyword>
<evidence type="ECO:0000256" key="1">
    <source>
        <dbReference type="ARBA" id="ARBA00022723"/>
    </source>
</evidence>
<name>A0AAD9LYK8_9PEZI</name>
<evidence type="ECO:0000256" key="5">
    <source>
        <dbReference type="ARBA" id="ARBA00023163"/>
    </source>
</evidence>
<keyword evidence="4" id="KW-0238">DNA-binding</keyword>
<gene>
    <name evidence="9" type="ORF">LX32DRAFT_675222</name>
</gene>
<accession>A0AAD9LYK8</accession>
<evidence type="ECO:0000256" key="6">
    <source>
        <dbReference type="ARBA" id="ARBA00023242"/>
    </source>
</evidence>
<evidence type="ECO:0000256" key="2">
    <source>
        <dbReference type="ARBA" id="ARBA00022833"/>
    </source>
</evidence>
<dbReference type="SUPFAM" id="SSF57701">
    <property type="entry name" value="Zn2/Cys6 DNA-binding domain"/>
    <property type="match status" value="1"/>
</dbReference>